<sequence length="144" mass="15383">MTYWALNAVFLVPAAVVLVLAMVRRGRRTDQGRREQVPEPAVSGRKGLAAALGITAVVLLVLTAVFDNVMISAGLFWYNPERISGAFIGSAPLEDFAYALAAVLLLPALWMLLEKRDKTAAGPKSAKAESPAAPSPAAQHEEKQ</sequence>
<feature type="transmembrane region" description="Helical" evidence="9">
    <location>
        <begin position="47"/>
        <end position="76"/>
    </location>
</feature>
<keyword evidence="4" id="KW-0125">Carotenoid biosynthesis</keyword>
<evidence type="ECO:0000256" key="7">
    <source>
        <dbReference type="ARBA" id="ARBA00023235"/>
    </source>
</evidence>
<dbReference type="EMBL" id="CP151657">
    <property type="protein sequence ID" value="WZP16202.1"/>
    <property type="molecule type" value="Genomic_DNA"/>
</dbReference>
<dbReference type="Pfam" id="PF18916">
    <property type="entry name" value="Lycopene_cyc"/>
    <property type="match status" value="1"/>
</dbReference>
<comment type="subcellular location">
    <subcellularLocation>
        <location evidence="1">Membrane</location>
        <topology evidence="1">Multi-pass membrane protein</topology>
    </subcellularLocation>
</comment>
<feature type="region of interest" description="Disordered" evidence="8">
    <location>
        <begin position="121"/>
        <end position="144"/>
    </location>
</feature>
<feature type="transmembrane region" description="Helical" evidence="9">
    <location>
        <begin position="6"/>
        <end position="26"/>
    </location>
</feature>
<accession>A0ABZ3A0V4</accession>
<proteinExistence type="predicted"/>
<dbReference type="Proteomes" id="UP001448858">
    <property type="component" value="Chromosome"/>
</dbReference>
<evidence type="ECO:0000256" key="4">
    <source>
        <dbReference type="ARBA" id="ARBA00022746"/>
    </source>
</evidence>
<keyword evidence="3 9" id="KW-0812">Transmembrane</keyword>
<evidence type="ECO:0000256" key="9">
    <source>
        <dbReference type="SAM" id="Phobius"/>
    </source>
</evidence>
<dbReference type="NCBIfam" id="TIGR03462">
    <property type="entry name" value="CarR_dom_SF"/>
    <property type="match status" value="1"/>
</dbReference>
<evidence type="ECO:0000259" key="10">
    <source>
        <dbReference type="Pfam" id="PF18916"/>
    </source>
</evidence>
<comment type="pathway">
    <text evidence="2">Carotenoid biosynthesis.</text>
</comment>
<keyword evidence="12" id="KW-1185">Reference proteome</keyword>
<evidence type="ECO:0000256" key="2">
    <source>
        <dbReference type="ARBA" id="ARBA00004829"/>
    </source>
</evidence>
<reference evidence="11 12" key="1">
    <citation type="submission" date="2024-04" db="EMBL/GenBank/DDBJ databases">
        <title>Arthrobacter sp. from Plains bison fecal sample.</title>
        <authorList>
            <person name="Ruzzini A."/>
        </authorList>
    </citation>
    <scope>NUCLEOTIDE SEQUENCE [LARGE SCALE GENOMIC DNA]</scope>
    <source>
        <strain evidence="11 12">EINP1</strain>
    </source>
</reference>
<feature type="domain" description="Lycopene cyclase" evidence="10">
    <location>
        <begin position="54"/>
        <end position="108"/>
    </location>
</feature>
<keyword evidence="5 9" id="KW-1133">Transmembrane helix</keyword>
<dbReference type="RefSeq" id="WP_342023848.1">
    <property type="nucleotide sequence ID" value="NZ_CP151657.1"/>
</dbReference>
<evidence type="ECO:0000256" key="6">
    <source>
        <dbReference type="ARBA" id="ARBA00023136"/>
    </source>
</evidence>
<keyword evidence="6 9" id="KW-0472">Membrane</keyword>
<evidence type="ECO:0000256" key="1">
    <source>
        <dbReference type="ARBA" id="ARBA00004141"/>
    </source>
</evidence>
<evidence type="ECO:0000313" key="11">
    <source>
        <dbReference type="EMBL" id="WZP16202.1"/>
    </source>
</evidence>
<feature type="compositionally biased region" description="Low complexity" evidence="8">
    <location>
        <begin position="121"/>
        <end position="138"/>
    </location>
</feature>
<evidence type="ECO:0000313" key="12">
    <source>
        <dbReference type="Proteomes" id="UP001448858"/>
    </source>
</evidence>
<dbReference type="InterPro" id="IPR017825">
    <property type="entry name" value="Lycopene_cyclase_dom"/>
</dbReference>
<feature type="transmembrane region" description="Helical" evidence="9">
    <location>
        <begin position="96"/>
        <end position="113"/>
    </location>
</feature>
<evidence type="ECO:0000256" key="3">
    <source>
        <dbReference type="ARBA" id="ARBA00022692"/>
    </source>
</evidence>
<evidence type="ECO:0000256" key="8">
    <source>
        <dbReference type="SAM" id="MobiDB-lite"/>
    </source>
</evidence>
<name>A0ABZ3A0V4_9MICC</name>
<organism evidence="11 12">
    <name type="scientific">Arthrobacter citreus</name>
    <dbReference type="NCBI Taxonomy" id="1670"/>
    <lineage>
        <taxon>Bacteria</taxon>
        <taxon>Bacillati</taxon>
        <taxon>Actinomycetota</taxon>
        <taxon>Actinomycetes</taxon>
        <taxon>Micrococcales</taxon>
        <taxon>Micrococcaceae</taxon>
        <taxon>Arthrobacter</taxon>
    </lineage>
</organism>
<gene>
    <name evidence="11" type="ORF">AAE021_01005</name>
</gene>
<keyword evidence="7" id="KW-0413">Isomerase</keyword>
<protein>
    <submittedName>
        <fullName evidence="11">Lycopene cyclase domain-containing protein</fullName>
    </submittedName>
</protein>
<evidence type="ECO:0000256" key="5">
    <source>
        <dbReference type="ARBA" id="ARBA00022989"/>
    </source>
</evidence>